<protein>
    <recommendedName>
        <fullName evidence="7">Small ribosomal subunit protein mS29</fullName>
    </recommendedName>
</protein>
<evidence type="ECO:0000256" key="7">
    <source>
        <dbReference type="ARBA" id="ARBA00035140"/>
    </source>
</evidence>
<evidence type="ECO:0000256" key="4">
    <source>
        <dbReference type="ARBA" id="ARBA00022980"/>
    </source>
</evidence>
<dbReference type="PROSITE" id="PS00675">
    <property type="entry name" value="SIGMA54_INTERACT_1"/>
    <property type="match status" value="1"/>
</dbReference>
<dbReference type="Pfam" id="PF10236">
    <property type="entry name" value="DAP3"/>
    <property type="match status" value="1"/>
</dbReference>
<evidence type="ECO:0000256" key="3">
    <source>
        <dbReference type="ARBA" id="ARBA00022946"/>
    </source>
</evidence>
<evidence type="ECO:0000256" key="2">
    <source>
        <dbReference type="ARBA" id="ARBA00009863"/>
    </source>
</evidence>
<dbReference type="Proteomes" id="UP000189911">
    <property type="component" value="Chromosome E"/>
</dbReference>
<keyword evidence="6" id="KW-0687">Ribonucleoprotein</keyword>
<dbReference type="SUPFAM" id="SSF52540">
    <property type="entry name" value="P-loop containing nucleoside triphosphate hydrolases"/>
    <property type="match status" value="1"/>
</dbReference>
<evidence type="ECO:0000313" key="9">
    <source>
        <dbReference type="Proteomes" id="UP000189911"/>
    </source>
</evidence>
<keyword evidence="9" id="KW-1185">Reference proteome</keyword>
<organism evidence="8 9">
    <name type="scientific">Lachancea nothofagi CBS 11611</name>
    <dbReference type="NCBI Taxonomy" id="1266666"/>
    <lineage>
        <taxon>Eukaryota</taxon>
        <taxon>Fungi</taxon>
        <taxon>Dikarya</taxon>
        <taxon>Ascomycota</taxon>
        <taxon>Saccharomycotina</taxon>
        <taxon>Saccharomycetes</taxon>
        <taxon>Saccharomycetales</taxon>
        <taxon>Saccharomycetaceae</taxon>
        <taxon>Lachancea</taxon>
    </lineage>
</organism>
<accession>A0A1G4JRR2</accession>
<dbReference type="InterPro" id="IPR017082">
    <property type="entry name" value="Ribosomal_mS29_fun"/>
</dbReference>
<gene>
    <name evidence="8" type="ORF">LANO_0E03840G</name>
</gene>
<keyword evidence="4" id="KW-0689">Ribosomal protein</keyword>
<reference evidence="9" key="1">
    <citation type="submission" date="2016-03" db="EMBL/GenBank/DDBJ databases">
        <authorList>
            <person name="Devillers Hugo."/>
        </authorList>
    </citation>
    <scope>NUCLEOTIDE SEQUENCE [LARGE SCALE GENOMIC DNA]</scope>
</reference>
<dbReference type="PANTHER" id="PTHR12810">
    <property type="entry name" value="MITOCHONDRIAL 28S RIBOSOMAL PROTEIN S29"/>
    <property type="match status" value="1"/>
</dbReference>
<dbReference type="GO" id="GO:0032543">
    <property type="term" value="P:mitochondrial translation"/>
    <property type="evidence" value="ECO:0007669"/>
    <property type="project" value="InterPro"/>
</dbReference>
<keyword evidence="3" id="KW-0809">Transit peptide</keyword>
<dbReference type="InterPro" id="IPR025662">
    <property type="entry name" value="Sigma_54_int_dom_ATP-bd_1"/>
</dbReference>
<evidence type="ECO:0000256" key="6">
    <source>
        <dbReference type="ARBA" id="ARBA00023274"/>
    </source>
</evidence>
<dbReference type="AlphaFoldDB" id="A0A1G4JRR2"/>
<dbReference type="InterPro" id="IPR027417">
    <property type="entry name" value="P-loop_NTPase"/>
</dbReference>
<comment type="similarity">
    <text evidence="2">Belongs to the mitochondrion-specific ribosomal protein mS29 family.</text>
</comment>
<dbReference type="PIRSF" id="PIRSF036996">
    <property type="entry name" value="RSM23"/>
    <property type="match status" value="1"/>
</dbReference>
<evidence type="ECO:0000256" key="1">
    <source>
        <dbReference type="ARBA" id="ARBA00004173"/>
    </source>
</evidence>
<evidence type="ECO:0000256" key="5">
    <source>
        <dbReference type="ARBA" id="ARBA00023128"/>
    </source>
</evidence>
<comment type="subcellular location">
    <subcellularLocation>
        <location evidence="1">Mitochondrion</location>
    </subcellularLocation>
</comment>
<proteinExistence type="inferred from homology"/>
<dbReference type="GO" id="GO:0005763">
    <property type="term" value="C:mitochondrial small ribosomal subunit"/>
    <property type="evidence" value="ECO:0007669"/>
    <property type="project" value="InterPro"/>
</dbReference>
<dbReference type="PANTHER" id="PTHR12810:SF0">
    <property type="entry name" value="SMALL RIBOSOMAL SUBUNIT PROTEIN MS29"/>
    <property type="match status" value="1"/>
</dbReference>
<keyword evidence="5" id="KW-0496">Mitochondrion</keyword>
<dbReference type="GO" id="GO:0003735">
    <property type="term" value="F:structural constituent of ribosome"/>
    <property type="evidence" value="ECO:0007669"/>
    <property type="project" value="TreeGrafter"/>
</dbReference>
<evidence type="ECO:0000313" key="8">
    <source>
        <dbReference type="EMBL" id="SCU93426.1"/>
    </source>
</evidence>
<dbReference type="OrthoDB" id="274828at2759"/>
<name>A0A1G4JRR2_9SACH</name>
<dbReference type="InterPro" id="IPR019368">
    <property type="entry name" value="Ribosomal_mS29"/>
</dbReference>
<sequence length="440" mass="48830">MLRIGVRSLSSSSARCAAPARGKAQGFAKKVISGKTSAKKVGAGSLYKPWQQTVATGKLGKNAVPTELEIFKPLDVSQNFDQVVAYSNAQYKSLYTQGSFKQNQLNELFSRPISLVRRSTTKRLFDELKNSAKTSKKYVLTGESGVGKSVLLSQVHALACEEKSILINISYPELFMNGTSDFFHDGSSYVQPMYLKQLLTKTLKANDHAILSSIVLTNTYKFANADPKDAASRKFVQINAGKDTLLDLLSIKTTPRNRGELFRAMITELSKQSKTPVYFTVDNFSRILSEPLTSYKSTQNENIHVSELQLGKTIMEVVSGKTTFANASSCVILATCGSDKTNKTLPVGLKKLPHDPYVSKKHYDHELANVLIKGDIKEFPVEKLSKDEVRHLIDFYLKSEILLSKDTDNKNIEQLVDEKYFLSGNGNPKELLKSIALQFS</sequence>
<dbReference type="EMBL" id="LT598451">
    <property type="protein sequence ID" value="SCU93426.1"/>
    <property type="molecule type" value="Genomic_DNA"/>
</dbReference>